<dbReference type="Pfam" id="PF10699">
    <property type="entry name" value="HAP2-GCS1"/>
    <property type="match status" value="1"/>
</dbReference>
<evidence type="ECO:0000313" key="3">
    <source>
        <dbReference type="Proteomes" id="UP001652740"/>
    </source>
</evidence>
<dbReference type="KEGG" id="gmw:113523018"/>
<dbReference type="AlphaFoldDB" id="A0A6J3C991"/>
<evidence type="ECO:0000256" key="1">
    <source>
        <dbReference type="SAM" id="Phobius"/>
    </source>
</evidence>
<keyword evidence="1" id="KW-0472">Membrane</keyword>
<feature type="transmembrane region" description="Helical" evidence="1">
    <location>
        <begin position="708"/>
        <end position="730"/>
    </location>
</feature>
<keyword evidence="1" id="KW-0812">Transmembrane</keyword>
<protein>
    <submittedName>
        <fullName evidence="4">Uncharacterized protein LOC113523018</fullName>
    </submittedName>
</protein>
<evidence type="ECO:0000259" key="2">
    <source>
        <dbReference type="Pfam" id="PF10699"/>
    </source>
</evidence>
<feature type="domain" description="Generative cell specific-1/HAP2" evidence="2">
    <location>
        <begin position="487"/>
        <end position="656"/>
    </location>
</feature>
<dbReference type="InParanoid" id="A0A6J3C991"/>
<gene>
    <name evidence="4" type="primary">LOC113523018</name>
</gene>
<keyword evidence="3" id="KW-1185">Reference proteome</keyword>
<proteinExistence type="predicted"/>
<feature type="transmembrane region" description="Helical" evidence="1">
    <location>
        <begin position="796"/>
        <end position="815"/>
    </location>
</feature>
<dbReference type="InterPro" id="IPR018928">
    <property type="entry name" value="HAP2/GCS1_dom"/>
</dbReference>
<organism evidence="3 4">
    <name type="scientific">Galleria mellonella</name>
    <name type="common">Greater wax moth</name>
    <dbReference type="NCBI Taxonomy" id="7137"/>
    <lineage>
        <taxon>Eukaryota</taxon>
        <taxon>Metazoa</taxon>
        <taxon>Ecdysozoa</taxon>
        <taxon>Arthropoda</taxon>
        <taxon>Hexapoda</taxon>
        <taxon>Insecta</taxon>
        <taxon>Pterygota</taxon>
        <taxon>Neoptera</taxon>
        <taxon>Endopterygota</taxon>
        <taxon>Lepidoptera</taxon>
        <taxon>Glossata</taxon>
        <taxon>Ditrysia</taxon>
        <taxon>Pyraloidea</taxon>
        <taxon>Pyralidae</taxon>
        <taxon>Galleriinae</taxon>
        <taxon>Galleria</taxon>
    </lineage>
</organism>
<keyword evidence="1" id="KW-1133">Transmembrane helix</keyword>
<accession>A0A6J3C991</accession>
<dbReference type="GeneID" id="113523018"/>
<sequence>MVENQDYGSSDKEKNSQIEVRAVLINYQLEESDGAISDAAIRFQREELFKHSVLGDCNKKLALTVKITNDPSPDLGTDDEYIPIEHVFDGSNKKRVRLLNPYVLRIRREKPLQAYRIRSIDTVSGILISSDDPSNRKEKSEFRHRAQRDNNFWENNKWFKGMESRSSLFTMQYGGPDFHSCSNSLKFGDLELYPTVSTLYTGRLSRSNAKMPAVNILKRDKRQEHNIIIEQTNSEGNSWDSDRGLYKIQMPDKNKRREEIHLSPEVVEHETTHDSVMFNNKRLENKRNSLTQQYHSEVYRRHRKPMSLESETNKVYIGDNFKITTPTNENFNKITYSEGDLPLVKGKRTNYNNLESNEKEFGLFEIDNPCLWNTIHVQLFEKRSTPEGKTVWNDLTNGDSVSIGSISSQWTGQDVHIRYRPTEWIPRKDFSLSSTSSLRLLVPLTDNDREYIIVPIEDVMGSGDEDNILNNHDVNTSQFSKFSTQCKKRKRKVLVHVSRRLLDTTKDNLKIVEQRSQRYLTLPYQRPHQIQIDLEARADENQLILVGCSGRIATVVADSTRRTRTILTIQASNMGLAAARFRIQTRHCDPDLSGLIKNMGNDGGAEESYMLAPMYTKRFRLELPIDIPVDVAHCSVALVNDDDVTVAMRDVTIKKRDRCFCVWYCDCVCLSDDPKLLCREMSDAKRAAAGLPASKKSRHVRSVCYPDIVFLNLCVIIVGVLITLLFLGFVKACVGLVLRCVGSWGLERLLVMPRKLERYYESSLSDRPVIYDEEGWPVHPDTKRRTVRLVNKRMEFILNIIIFIVVPCLMLWDVLKHIASQWHRFQNNTESKSQNMDTKNCFNTIDLQGLEPRSRRRRGSLRQWMTPQAEDLTADIWHKGLSPQRSVNGVEIMRPLLYQKTQARQDETHSSCLDSEQDDTEYVLMQMKKSRESLARTQMKSNDVVSISTRKQNQYYCKSTINN</sequence>
<reference evidence="4" key="1">
    <citation type="submission" date="2025-08" db="UniProtKB">
        <authorList>
            <consortium name="RefSeq"/>
        </authorList>
    </citation>
    <scope>IDENTIFICATION</scope>
    <source>
        <tissue evidence="4">Whole larvae</tissue>
    </source>
</reference>
<dbReference type="RefSeq" id="XP_031770018.2">
    <property type="nucleotide sequence ID" value="XM_031914158.2"/>
</dbReference>
<name>A0A6J3C991_GALME</name>
<dbReference type="Proteomes" id="UP001652740">
    <property type="component" value="Unplaced"/>
</dbReference>
<evidence type="ECO:0000313" key="4">
    <source>
        <dbReference type="RefSeq" id="XP_031770018.2"/>
    </source>
</evidence>